<dbReference type="EnsemblMetazoa" id="SCAU002972-RA">
    <property type="protein sequence ID" value="SCAU002972-PA"/>
    <property type="gene ID" value="SCAU002972"/>
</dbReference>
<gene>
    <name evidence="2" type="primary">106082688</name>
</gene>
<dbReference type="OrthoDB" id="7947102at2759"/>
<dbReference type="AlphaFoldDB" id="A0A1I8NXP5"/>
<evidence type="ECO:0000313" key="3">
    <source>
        <dbReference type="Proteomes" id="UP000095300"/>
    </source>
</evidence>
<protein>
    <submittedName>
        <fullName evidence="2">Uncharacterized protein</fullName>
    </submittedName>
</protein>
<dbReference type="STRING" id="35570.A0A1I8NXP5"/>
<evidence type="ECO:0000313" key="2">
    <source>
        <dbReference type="EnsemblMetazoa" id="SCAU002972-PA"/>
    </source>
</evidence>
<reference evidence="2" key="1">
    <citation type="submission" date="2020-05" db="UniProtKB">
        <authorList>
            <consortium name="EnsemblMetazoa"/>
        </authorList>
    </citation>
    <scope>IDENTIFICATION</scope>
    <source>
        <strain evidence="2">USDA</strain>
    </source>
</reference>
<sequence length="203" mass="22927">MSFVTPQTPTKNKPSSSQAQSTVSSAPQHNLDDINMLLYLDALKRKVDNENAITQKIEEAYKTYQKRRLEYIHLYSKYTDLVKKALTRRALNGRLTPIDLSTASADMRSIKEKLSSGIATDYIEKQELEKFKLFLGSDGNHDNLEKLRLEMMELKIATKSIQATIEATEAALDNGTNQGLDLFANELDMENFPNLAELYGTES</sequence>
<dbReference type="VEuPathDB" id="VectorBase:SCAU002972"/>
<dbReference type="Proteomes" id="UP000095300">
    <property type="component" value="Unassembled WGS sequence"/>
</dbReference>
<feature type="region of interest" description="Disordered" evidence="1">
    <location>
        <begin position="1"/>
        <end position="26"/>
    </location>
</feature>
<proteinExistence type="predicted"/>
<feature type="compositionally biased region" description="Low complexity" evidence="1">
    <location>
        <begin position="14"/>
        <end position="26"/>
    </location>
</feature>
<organism evidence="2 3">
    <name type="scientific">Stomoxys calcitrans</name>
    <name type="common">Stable fly</name>
    <name type="synonym">Conops calcitrans</name>
    <dbReference type="NCBI Taxonomy" id="35570"/>
    <lineage>
        <taxon>Eukaryota</taxon>
        <taxon>Metazoa</taxon>
        <taxon>Ecdysozoa</taxon>
        <taxon>Arthropoda</taxon>
        <taxon>Hexapoda</taxon>
        <taxon>Insecta</taxon>
        <taxon>Pterygota</taxon>
        <taxon>Neoptera</taxon>
        <taxon>Endopterygota</taxon>
        <taxon>Diptera</taxon>
        <taxon>Brachycera</taxon>
        <taxon>Muscomorpha</taxon>
        <taxon>Muscoidea</taxon>
        <taxon>Muscidae</taxon>
        <taxon>Stomoxys</taxon>
    </lineage>
</organism>
<accession>A0A1I8NXP5</accession>
<keyword evidence="3" id="KW-1185">Reference proteome</keyword>
<dbReference type="KEGG" id="scac:106082688"/>
<evidence type="ECO:0000256" key="1">
    <source>
        <dbReference type="SAM" id="MobiDB-lite"/>
    </source>
</evidence>
<name>A0A1I8NXP5_STOCA</name>
<feature type="compositionally biased region" description="Polar residues" evidence="1">
    <location>
        <begin position="1"/>
        <end position="13"/>
    </location>
</feature>